<feature type="compositionally biased region" description="Acidic residues" evidence="1">
    <location>
        <begin position="68"/>
        <end position="78"/>
    </location>
</feature>
<gene>
    <name evidence="2" type="ORF">LTR16_003717</name>
</gene>
<evidence type="ECO:0008006" key="4">
    <source>
        <dbReference type="Google" id="ProtNLM"/>
    </source>
</evidence>
<keyword evidence="3" id="KW-1185">Reference proteome</keyword>
<proteinExistence type="predicted"/>
<dbReference type="Proteomes" id="UP001357485">
    <property type="component" value="Unassembled WGS sequence"/>
</dbReference>
<evidence type="ECO:0000313" key="3">
    <source>
        <dbReference type="Proteomes" id="UP001357485"/>
    </source>
</evidence>
<comment type="caution">
    <text evidence="2">The sequence shown here is derived from an EMBL/GenBank/DDBJ whole genome shotgun (WGS) entry which is preliminary data.</text>
</comment>
<sequence length="107" mass="11917">PARKSKARGFFFDYEAPDEAEQPKYRGSAPTMPYHPSSALDEGDTVPVAGFGSSNDWFRVRMDEILDDNDDLDGDDDSLMSPKSEAQIGGKSDLPFAWQKAYYRSGE</sequence>
<protein>
    <recommendedName>
        <fullName evidence="4">SH3 domain-containing protein</fullName>
    </recommendedName>
</protein>
<accession>A0ABR0LXT0</accession>
<organism evidence="2 3">
    <name type="scientific">Cryomyces antarcticus</name>
    <dbReference type="NCBI Taxonomy" id="329879"/>
    <lineage>
        <taxon>Eukaryota</taxon>
        <taxon>Fungi</taxon>
        <taxon>Dikarya</taxon>
        <taxon>Ascomycota</taxon>
        <taxon>Pezizomycotina</taxon>
        <taxon>Dothideomycetes</taxon>
        <taxon>Dothideomycetes incertae sedis</taxon>
        <taxon>Cryomyces</taxon>
    </lineage>
</organism>
<dbReference type="EMBL" id="JAVRRA010008626">
    <property type="protein sequence ID" value="KAK5256240.1"/>
    <property type="molecule type" value="Genomic_DNA"/>
</dbReference>
<feature type="non-terminal residue" evidence="2">
    <location>
        <position position="1"/>
    </location>
</feature>
<feature type="region of interest" description="Disordered" evidence="1">
    <location>
        <begin position="68"/>
        <end position="92"/>
    </location>
</feature>
<evidence type="ECO:0000313" key="2">
    <source>
        <dbReference type="EMBL" id="KAK5256240.1"/>
    </source>
</evidence>
<evidence type="ECO:0000256" key="1">
    <source>
        <dbReference type="SAM" id="MobiDB-lite"/>
    </source>
</evidence>
<feature type="region of interest" description="Disordered" evidence="1">
    <location>
        <begin position="17"/>
        <end position="46"/>
    </location>
</feature>
<name>A0ABR0LXT0_9PEZI</name>
<reference evidence="2 3" key="1">
    <citation type="submission" date="2023-08" db="EMBL/GenBank/DDBJ databases">
        <title>Black Yeasts Isolated from many extreme environments.</title>
        <authorList>
            <person name="Coleine C."/>
            <person name="Stajich J.E."/>
            <person name="Selbmann L."/>
        </authorList>
    </citation>
    <scope>NUCLEOTIDE SEQUENCE [LARGE SCALE GENOMIC DNA]</scope>
    <source>
        <strain evidence="2 3">CCFEE 536</strain>
    </source>
</reference>